<evidence type="ECO:0000259" key="1">
    <source>
        <dbReference type="Pfam" id="PF00535"/>
    </source>
</evidence>
<protein>
    <submittedName>
        <fullName evidence="2">Glycosyl transferase family 2</fullName>
    </submittedName>
</protein>
<dbReference type="SUPFAM" id="SSF53448">
    <property type="entry name" value="Nucleotide-diphospho-sugar transferases"/>
    <property type="match status" value="1"/>
</dbReference>
<dbReference type="STRING" id="443144.GM21_1649"/>
<accession>C6E5U5</accession>
<dbReference type="PANTHER" id="PTHR22916:SF3">
    <property type="entry name" value="UDP-GLCNAC:BETAGAL BETA-1,3-N-ACETYLGLUCOSAMINYLTRANSFERASE-LIKE PROTEIN 1"/>
    <property type="match status" value="1"/>
</dbReference>
<feature type="domain" description="Glycosyltransferase 2-like" evidence="1">
    <location>
        <begin position="9"/>
        <end position="165"/>
    </location>
</feature>
<dbReference type="KEGG" id="gem:GM21_1649"/>
<dbReference type="HOGENOM" id="CLU_025996_0_4_7"/>
<dbReference type="AlphaFoldDB" id="C6E5U5"/>
<dbReference type="OrthoDB" id="9786172at2"/>
<dbReference type="PANTHER" id="PTHR22916">
    <property type="entry name" value="GLYCOSYLTRANSFERASE"/>
    <property type="match status" value="1"/>
</dbReference>
<name>C6E5U5_GEOSM</name>
<dbReference type="Gene3D" id="3.90.550.10">
    <property type="entry name" value="Spore Coat Polysaccharide Biosynthesis Protein SpsA, Chain A"/>
    <property type="match status" value="1"/>
</dbReference>
<dbReference type="EMBL" id="CP001661">
    <property type="protein sequence ID" value="ACT17704.1"/>
    <property type="molecule type" value="Genomic_DNA"/>
</dbReference>
<evidence type="ECO:0000313" key="2">
    <source>
        <dbReference type="EMBL" id="ACT17704.1"/>
    </source>
</evidence>
<dbReference type="CDD" id="cd00761">
    <property type="entry name" value="Glyco_tranf_GTA_type"/>
    <property type="match status" value="1"/>
</dbReference>
<proteinExistence type="predicted"/>
<dbReference type="eggNOG" id="COG1216">
    <property type="taxonomic scope" value="Bacteria"/>
</dbReference>
<gene>
    <name evidence="2" type="ordered locus">GM21_1649</name>
</gene>
<dbReference type="Pfam" id="PF00535">
    <property type="entry name" value="Glycos_transf_2"/>
    <property type="match status" value="1"/>
</dbReference>
<reference evidence="2" key="1">
    <citation type="submission" date="2009-07" db="EMBL/GenBank/DDBJ databases">
        <title>Complete sequence of Geobacter sp. M21.</title>
        <authorList>
            <consortium name="US DOE Joint Genome Institute"/>
            <person name="Lucas S."/>
            <person name="Copeland A."/>
            <person name="Lapidus A."/>
            <person name="Glavina del Rio T."/>
            <person name="Dalin E."/>
            <person name="Tice H."/>
            <person name="Bruce D."/>
            <person name="Goodwin L."/>
            <person name="Pitluck S."/>
            <person name="Saunders E."/>
            <person name="Brettin T."/>
            <person name="Detter J.C."/>
            <person name="Han C."/>
            <person name="Larimer F."/>
            <person name="Land M."/>
            <person name="Hauser L."/>
            <person name="Kyrpides N."/>
            <person name="Ovchinnikova G."/>
            <person name="Lovley D."/>
        </authorList>
    </citation>
    <scope>NUCLEOTIDE SEQUENCE [LARGE SCALE GENOMIC DNA]</scope>
    <source>
        <strain evidence="2">M21</strain>
    </source>
</reference>
<keyword evidence="2" id="KW-0808">Transferase</keyword>
<dbReference type="InterPro" id="IPR029044">
    <property type="entry name" value="Nucleotide-diphossugar_trans"/>
</dbReference>
<dbReference type="InterPro" id="IPR001173">
    <property type="entry name" value="Glyco_trans_2-like"/>
</dbReference>
<dbReference type="GO" id="GO:0016758">
    <property type="term" value="F:hexosyltransferase activity"/>
    <property type="evidence" value="ECO:0007669"/>
    <property type="project" value="UniProtKB-ARBA"/>
</dbReference>
<sequence>MRSGAPSVSWVVPVFNQAQYLAGALESMLAQTFEDFELVVVDDGSTDQSAAIVRSFKDPRIVLLENSCNQGVSRSLNRGIRAALGKYIARMDGDDLSTPDRLARQVAFMEDNPAIAVCGSHVETFGAESRLVKRPVGSAAIKCFLLAGPPFTHPSVMLRRSVLEQHRLFYDEGMGAAQDYDLWFRLLQVAPGGNVDAVLLRHRLHEEQVSKDRWREQEANAAKVRGEVLSLLGVVFDAEELERHTRLFRDLLLPDAGHLEWAAAWLENIYRRNHLARVFEERALHEFLNATLEQYAARCAASGVTLSRGTVAFRPGLLSRFLRKLLA</sequence>
<dbReference type="CAZy" id="GT2">
    <property type="family name" value="Glycosyltransferase Family 2"/>
</dbReference>
<organism evidence="2">
    <name type="scientific">Geobacter sp. (strain M21)</name>
    <dbReference type="NCBI Taxonomy" id="443144"/>
    <lineage>
        <taxon>Bacteria</taxon>
        <taxon>Pseudomonadati</taxon>
        <taxon>Thermodesulfobacteriota</taxon>
        <taxon>Desulfuromonadia</taxon>
        <taxon>Geobacterales</taxon>
        <taxon>Geobacteraceae</taxon>
        <taxon>Geobacter</taxon>
    </lineage>
</organism>